<evidence type="ECO:0000256" key="3">
    <source>
        <dbReference type="ARBA" id="ARBA00022771"/>
    </source>
</evidence>
<keyword evidence="7" id="KW-1185">Reference proteome</keyword>
<evidence type="ECO:0000313" key="8">
    <source>
        <dbReference type="WBParaSite" id="TREG1_44110.1"/>
    </source>
</evidence>
<keyword evidence="2" id="KW-0677">Repeat</keyword>
<organism evidence="7 8">
    <name type="scientific">Trichobilharzia regenti</name>
    <name type="common">Nasal bird schistosome</name>
    <dbReference type="NCBI Taxonomy" id="157069"/>
    <lineage>
        <taxon>Eukaryota</taxon>
        <taxon>Metazoa</taxon>
        <taxon>Spiralia</taxon>
        <taxon>Lophotrochozoa</taxon>
        <taxon>Platyhelminthes</taxon>
        <taxon>Trematoda</taxon>
        <taxon>Digenea</taxon>
        <taxon>Strigeidida</taxon>
        <taxon>Schistosomatoidea</taxon>
        <taxon>Schistosomatidae</taxon>
        <taxon>Trichobilharzia</taxon>
    </lineage>
</organism>
<dbReference type="AlphaFoldDB" id="A0AA85JTB6"/>
<evidence type="ECO:0000256" key="5">
    <source>
        <dbReference type="SAM" id="MobiDB-lite"/>
    </source>
</evidence>
<proteinExistence type="predicted"/>
<name>A0AA85JTB6_TRIRE</name>
<feature type="domain" description="Rubicon Homology" evidence="6">
    <location>
        <begin position="610"/>
        <end position="813"/>
    </location>
</feature>
<dbReference type="SMART" id="SM01175">
    <property type="entry name" value="DUF4206"/>
    <property type="match status" value="1"/>
</dbReference>
<feature type="region of interest" description="Disordered" evidence="5">
    <location>
        <begin position="502"/>
        <end position="525"/>
    </location>
</feature>
<feature type="compositionally biased region" description="Low complexity" evidence="5">
    <location>
        <begin position="502"/>
        <end position="523"/>
    </location>
</feature>
<accession>A0AA85JTB6</accession>
<reference evidence="8" key="2">
    <citation type="submission" date="2023-11" db="UniProtKB">
        <authorList>
            <consortium name="WormBaseParasite"/>
        </authorList>
    </citation>
    <scope>IDENTIFICATION</scope>
</reference>
<evidence type="ECO:0000259" key="6">
    <source>
        <dbReference type="SMART" id="SM01175"/>
    </source>
</evidence>
<dbReference type="InterPro" id="IPR025258">
    <property type="entry name" value="RH_dom"/>
</dbReference>
<evidence type="ECO:0000256" key="2">
    <source>
        <dbReference type="ARBA" id="ARBA00022737"/>
    </source>
</evidence>
<evidence type="ECO:0000256" key="4">
    <source>
        <dbReference type="ARBA" id="ARBA00022833"/>
    </source>
</evidence>
<evidence type="ECO:0000313" key="7">
    <source>
        <dbReference type="Proteomes" id="UP000050795"/>
    </source>
</evidence>
<keyword evidence="1" id="KW-0479">Metal-binding</keyword>
<reference evidence="7" key="1">
    <citation type="submission" date="2022-06" db="EMBL/GenBank/DDBJ databases">
        <authorList>
            <person name="Berger JAMES D."/>
            <person name="Berger JAMES D."/>
        </authorList>
    </citation>
    <scope>NUCLEOTIDE SEQUENCE [LARGE SCALE GENOMIC DNA]</scope>
</reference>
<dbReference type="Pfam" id="PF13901">
    <property type="entry name" value="RH_dom"/>
    <property type="match status" value="1"/>
</dbReference>
<dbReference type="PANTHER" id="PTHR12326:SF3">
    <property type="entry name" value="DIFFERENTIALLY EXPRESSED IN FDCP 8 HOMOLOG"/>
    <property type="match status" value="1"/>
</dbReference>
<dbReference type="GO" id="GO:0008270">
    <property type="term" value="F:zinc ion binding"/>
    <property type="evidence" value="ECO:0007669"/>
    <property type="project" value="UniProtKB-KW"/>
</dbReference>
<keyword evidence="4" id="KW-0862">Zinc</keyword>
<sequence>MVDEVGERIITVNLGKRIIDPKCGRFFSGSVPVGIEATEHLQFSVDDSIYYSMPITNSAVITALTDKFFSPISCYHHHETNVHPCRPKIKHFKAVNSSIPYSSNTVQLLQPTCCHILLSGDRFKSVSVDHLGCLDQGILDGSHQTANLSQPFISCEHLNSILPDKDIPTGSRSAGDGQTDDEELDGANCSVYPETIQSKNYPVSTNLSSEVKCHLGSLSHLSSPSISLTNNQVDTQHLLLPGRSEFEQRLVREVAYFELCEFLIEQIEEIYDLETFKLLDLPKKEKHTNLPSEMQNDRQVQKSNVLSSIPFPPHMTSGQAVVHSPHNPFISVSVQNRIDQTENVEHYAVDSATGLAVSLINTCIKETVQHVKHETIFCRLCELRELMLHTSDIDWVHLNQSSTSFTEAKGFTQNNKLQHLLRSSSFSKSSEHSVKSPENSGQSTRQRWTTFHFKSMPQPTSSKLTVNSLSQSGGYLSTFLNSFNSVRNNGKISETTTVSVNTNPVKLNNNNNDNNNTNSTVDSILKDGNNSQSLISLIRDFKLSDRQDNPLLPLSSHRSSVDFVCTPLPYGLLINPPVNKSKRKAILTNQNNRCAGCGAFIETRYLKRMRFCEFFGRYFCCVCHSNTLMTLPGNLLTSWDFRMLPVSNFARDRLHQLHNQPLLRTIDFNKQVLNRQSSLIDCLTLRRQGNLMLPFIRRCQAAQQLMEFELIPSHWLETPDLWSMADLHALHDGKMSTTIRTVLLPIVEHIPICERCLAQGFICEVCKSGQILFPFGQVNTVTCPTCSACFHRVCLPTPKPEICPRCIRRAAKREQLT</sequence>
<dbReference type="InterPro" id="IPR051366">
    <property type="entry name" value="DEF8"/>
</dbReference>
<dbReference type="PANTHER" id="PTHR12326">
    <property type="entry name" value="PLECKSTRIN HOMOLOGY DOMAIN CONTAINING PROTEIN"/>
    <property type="match status" value="1"/>
</dbReference>
<evidence type="ECO:0000256" key="1">
    <source>
        <dbReference type="ARBA" id="ARBA00022723"/>
    </source>
</evidence>
<dbReference type="Proteomes" id="UP000050795">
    <property type="component" value="Unassembled WGS sequence"/>
</dbReference>
<protein>
    <recommendedName>
        <fullName evidence="6">Rubicon Homology domain-containing protein</fullName>
    </recommendedName>
</protein>
<keyword evidence="3" id="KW-0863">Zinc-finger</keyword>
<dbReference type="WBParaSite" id="TREG1_44110.1">
    <property type="protein sequence ID" value="TREG1_44110.1"/>
    <property type="gene ID" value="TREG1_44110"/>
</dbReference>